<feature type="compositionally biased region" description="Basic and acidic residues" evidence="6">
    <location>
        <begin position="621"/>
        <end position="631"/>
    </location>
</feature>
<keyword evidence="5 7" id="KW-0472">Membrane</keyword>
<dbReference type="SUPFAM" id="SSF52540">
    <property type="entry name" value="P-loop containing nucleoside triphosphate hydrolases"/>
    <property type="match status" value="1"/>
</dbReference>
<dbReference type="InterPro" id="IPR051539">
    <property type="entry name" value="T4SS-coupling_protein"/>
</dbReference>
<feature type="transmembrane region" description="Helical" evidence="7">
    <location>
        <begin position="50"/>
        <end position="72"/>
    </location>
</feature>
<dbReference type="RefSeq" id="WP_239502004.1">
    <property type="nucleotide sequence ID" value="NZ_FOGO01000004.1"/>
</dbReference>
<comment type="subcellular location">
    <subcellularLocation>
        <location evidence="1">Cell membrane</location>
        <topology evidence="1">Multi-pass membrane protein</topology>
    </subcellularLocation>
</comment>
<name>A0A1H9SDP5_9ACTN</name>
<feature type="domain" description="TraD/TraG TraM recognition site" evidence="8">
    <location>
        <begin position="418"/>
        <end position="536"/>
    </location>
</feature>
<feature type="region of interest" description="Disordered" evidence="6">
    <location>
        <begin position="607"/>
        <end position="704"/>
    </location>
</feature>
<dbReference type="EMBL" id="FOGO01000004">
    <property type="protein sequence ID" value="SER82299.1"/>
    <property type="molecule type" value="Genomic_DNA"/>
</dbReference>
<feature type="transmembrane region" description="Helical" evidence="7">
    <location>
        <begin position="78"/>
        <end position="103"/>
    </location>
</feature>
<feature type="transmembrane region" description="Helical" evidence="7">
    <location>
        <begin position="16"/>
        <end position="38"/>
    </location>
</feature>
<evidence type="ECO:0000256" key="4">
    <source>
        <dbReference type="ARBA" id="ARBA00022989"/>
    </source>
</evidence>
<evidence type="ECO:0000256" key="1">
    <source>
        <dbReference type="ARBA" id="ARBA00004651"/>
    </source>
</evidence>
<dbReference type="InterPro" id="IPR032689">
    <property type="entry name" value="TraG-D_C"/>
</dbReference>
<dbReference type="GO" id="GO:0005886">
    <property type="term" value="C:plasma membrane"/>
    <property type="evidence" value="ECO:0007669"/>
    <property type="project" value="UniProtKB-SubCell"/>
</dbReference>
<keyword evidence="3 7" id="KW-0812">Transmembrane</keyword>
<keyword evidence="4 7" id="KW-1133">Transmembrane helix</keyword>
<feature type="compositionally biased region" description="Basic and acidic residues" evidence="6">
    <location>
        <begin position="691"/>
        <end position="704"/>
    </location>
</feature>
<dbReference type="PANTHER" id="PTHR37937">
    <property type="entry name" value="CONJUGATIVE TRANSFER: DNA TRANSPORT"/>
    <property type="match status" value="1"/>
</dbReference>
<dbReference type="STRING" id="943816.AN217_19360"/>
<proteinExistence type="predicted"/>
<keyword evidence="2" id="KW-1003">Cell membrane</keyword>
<gene>
    <name evidence="9" type="ORF">SAMN05421870_104417</name>
</gene>
<evidence type="ECO:0000256" key="3">
    <source>
        <dbReference type="ARBA" id="ARBA00022692"/>
    </source>
</evidence>
<dbReference type="Gene3D" id="3.40.50.300">
    <property type="entry name" value="P-loop containing nucleotide triphosphate hydrolases"/>
    <property type="match status" value="1"/>
</dbReference>
<dbReference type="Pfam" id="PF12696">
    <property type="entry name" value="TraG-D_C"/>
    <property type="match status" value="1"/>
</dbReference>
<evidence type="ECO:0000313" key="9">
    <source>
        <dbReference type="EMBL" id="SER82299.1"/>
    </source>
</evidence>
<reference evidence="10" key="1">
    <citation type="submission" date="2016-10" db="EMBL/GenBank/DDBJ databases">
        <authorList>
            <person name="Varghese N."/>
            <person name="Submissions S."/>
        </authorList>
    </citation>
    <scope>NUCLEOTIDE SEQUENCE [LARGE SCALE GENOMIC DNA]</scope>
    <source>
        <strain evidence="10">CGMCC 4.6825</strain>
    </source>
</reference>
<dbReference type="CDD" id="cd01127">
    <property type="entry name" value="TrwB_TraG_TraD_VirD4"/>
    <property type="match status" value="1"/>
</dbReference>
<evidence type="ECO:0000256" key="6">
    <source>
        <dbReference type="SAM" id="MobiDB-lite"/>
    </source>
</evidence>
<organism evidence="9 10">
    <name type="scientific">Streptomyces qinglanensis</name>
    <dbReference type="NCBI Taxonomy" id="943816"/>
    <lineage>
        <taxon>Bacteria</taxon>
        <taxon>Bacillati</taxon>
        <taxon>Actinomycetota</taxon>
        <taxon>Actinomycetes</taxon>
        <taxon>Kitasatosporales</taxon>
        <taxon>Streptomycetaceae</taxon>
        <taxon>Streptomyces</taxon>
    </lineage>
</organism>
<evidence type="ECO:0000313" key="10">
    <source>
        <dbReference type="Proteomes" id="UP000182841"/>
    </source>
</evidence>
<dbReference type="AlphaFoldDB" id="A0A1H9SDP5"/>
<dbReference type="InterPro" id="IPR027417">
    <property type="entry name" value="P-loop_NTPase"/>
</dbReference>
<evidence type="ECO:0000259" key="8">
    <source>
        <dbReference type="Pfam" id="PF12696"/>
    </source>
</evidence>
<protein>
    <submittedName>
        <fullName evidence="9">Type IV secretory system Conjugative DNA transfer</fullName>
    </submittedName>
</protein>
<feature type="compositionally biased region" description="Acidic residues" evidence="6">
    <location>
        <begin position="607"/>
        <end position="620"/>
    </location>
</feature>
<evidence type="ECO:0000256" key="7">
    <source>
        <dbReference type="SAM" id="Phobius"/>
    </source>
</evidence>
<accession>A0A1H9SDP5</accession>
<keyword evidence="10" id="KW-1185">Reference proteome</keyword>
<evidence type="ECO:0000256" key="5">
    <source>
        <dbReference type="ARBA" id="ARBA00023136"/>
    </source>
</evidence>
<evidence type="ECO:0000256" key="2">
    <source>
        <dbReference type="ARBA" id="ARBA00022475"/>
    </source>
</evidence>
<dbReference type="Proteomes" id="UP000182841">
    <property type="component" value="Unassembled WGS sequence"/>
</dbReference>
<sequence>MNPSPSAAGGMHGRDLWPWAIVGVMVLALTTSAGVWLGGTLGAALNGAGWHPPAFSVTLLATLLTKGSGALWPQASPVAVYCGIVLVFGAATAAVVVPVWRLINRSRSQTKGLAGRRELAAMLPAGIEKRARELRPSLKNQAELHPDQTGNLLGDLAPDGPELRSSFEDVELDLMAPRAGKSTGIAVPRVLRANGAVLLTSNKSDVYAVTRAARERTGVVWTFDPQGIAHSTRGMWWDILADCHTIEGARRLAGHFVASVNDDASKKDFWISAAQNTLTALFLAAARGGAAVTDLLGWLADPADRTPVDLLRDADMIAMAEQLQGTVRGAVETRDGIYETARQCVACLLDPEIAAWVQPDPELPEFRPHEHVLGRDTLYLLSKDGGGSAAGVIAGLADATLRAGVIAAERMGGRLDPPMTAVLDEAANVCRISDLPDLYSHLGSRGINVVTLLQSYRQGSRVWGEAGMDALWSAATVKLLGAGLDDADFVDKVSKLVGQQDVKTASYSRSKEGGSHSVSYRLDPILPPDKIRALPKGTALLLATGIRPALIRLRPWFKEPGAGAISAAAKAEAEAITRRAAQAWAGSGTGGGAPAGMSVGVEHSAEDHEDDYDYDDYANYEDDHERDHGYDDAPYPSDIGRPAPPSGWAAPEDAQGAAFLEKAPPGDVDRSESAGYVTPDGPAGSGPSHGLSDDGFRWTREATK</sequence>
<dbReference type="PANTHER" id="PTHR37937:SF1">
    <property type="entry name" value="CONJUGATIVE TRANSFER: DNA TRANSPORT"/>
    <property type="match status" value="1"/>
</dbReference>